<dbReference type="Gene3D" id="1.10.260.40">
    <property type="entry name" value="lambda repressor-like DNA-binding domains"/>
    <property type="match status" value="1"/>
</dbReference>
<proteinExistence type="predicted"/>
<dbReference type="PANTHER" id="PTHR46558:SF3">
    <property type="entry name" value="TRANSCRIPTIONAL REGULATOR"/>
    <property type="match status" value="1"/>
</dbReference>
<keyword evidence="1" id="KW-0238">DNA-binding</keyword>
<dbReference type="AlphaFoldDB" id="A0A345BZQ9"/>
<evidence type="ECO:0000313" key="4">
    <source>
        <dbReference type="Proteomes" id="UP000252100"/>
    </source>
</evidence>
<dbReference type="PROSITE" id="PS50943">
    <property type="entry name" value="HTH_CROC1"/>
    <property type="match status" value="1"/>
</dbReference>
<dbReference type="InterPro" id="IPR001387">
    <property type="entry name" value="Cro/C1-type_HTH"/>
</dbReference>
<dbReference type="SUPFAM" id="SSF47413">
    <property type="entry name" value="lambda repressor-like DNA-binding domains"/>
    <property type="match status" value="1"/>
</dbReference>
<evidence type="ECO:0000256" key="1">
    <source>
        <dbReference type="ARBA" id="ARBA00023125"/>
    </source>
</evidence>
<dbReference type="SMART" id="SM00530">
    <property type="entry name" value="HTH_XRE"/>
    <property type="match status" value="1"/>
</dbReference>
<name>A0A345BZQ9_9BACI</name>
<dbReference type="RefSeq" id="WP_114373225.1">
    <property type="nucleotide sequence ID" value="NZ_CP031092.1"/>
</dbReference>
<reference evidence="3 4" key="1">
    <citation type="journal article" date="2018" name="J. Microbiol.">
        <title>Salicibibacter kimchii gen. nov., sp. nov., a moderately halophilic and alkalitolerant bacterium in the family Bacillaceae, isolated from kimchi.</title>
        <authorList>
            <person name="Jang J.Y."/>
            <person name="Oh Y.J."/>
            <person name="Lim S.K."/>
            <person name="Park H.K."/>
            <person name="Lee C."/>
            <person name="Kim J.Y."/>
            <person name="Lee M.A."/>
            <person name="Choi H.J."/>
        </authorList>
    </citation>
    <scope>NUCLEOTIDE SEQUENCE [LARGE SCALE GENOMIC DNA]</scope>
    <source>
        <strain evidence="3 4">NKC1-1</strain>
    </source>
</reference>
<dbReference type="EMBL" id="CP031092">
    <property type="protein sequence ID" value="AXF56440.1"/>
    <property type="molecule type" value="Genomic_DNA"/>
</dbReference>
<dbReference type="Pfam" id="PF01381">
    <property type="entry name" value="HTH_3"/>
    <property type="match status" value="1"/>
</dbReference>
<sequence>MKNIKMKVARVEKDLSQAQLAKLVGVSRQTIGLIELGKYNPSLALCIAICKALSKTLDDLFWEEE</sequence>
<gene>
    <name evidence="3" type="ORF">DT065_10670</name>
</gene>
<dbReference type="KEGG" id="rue:DT065_10670"/>
<evidence type="ECO:0000313" key="3">
    <source>
        <dbReference type="EMBL" id="AXF56440.1"/>
    </source>
</evidence>
<evidence type="ECO:0000259" key="2">
    <source>
        <dbReference type="PROSITE" id="PS50943"/>
    </source>
</evidence>
<accession>A0A345BZQ9</accession>
<dbReference type="CDD" id="cd00093">
    <property type="entry name" value="HTH_XRE"/>
    <property type="match status" value="1"/>
</dbReference>
<dbReference type="InterPro" id="IPR010982">
    <property type="entry name" value="Lambda_DNA-bd_dom_sf"/>
</dbReference>
<feature type="domain" description="HTH cro/C1-type" evidence="2">
    <location>
        <begin position="6"/>
        <end position="60"/>
    </location>
</feature>
<dbReference type="Proteomes" id="UP000252100">
    <property type="component" value="Chromosome"/>
</dbReference>
<protein>
    <submittedName>
        <fullName evidence="3">Transcriptional regulator</fullName>
    </submittedName>
</protein>
<dbReference type="GO" id="GO:0003677">
    <property type="term" value="F:DNA binding"/>
    <property type="evidence" value="ECO:0007669"/>
    <property type="project" value="UniProtKB-KW"/>
</dbReference>
<organism evidence="3 4">
    <name type="scientific">Salicibibacter kimchii</name>
    <dbReference type="NCBI Taxonomy" id="2099786"/>
    <lineage>
        <taxon>Bacteria</taxon>
        <taxon>Bacillati</taxon>
        <taxon>Bacillota</taxon>
        <taxon>Bacilli</taxon>
        <taxon>Bacillales</taxon>
        <taxon>Bacillaceae</taxon>
        <taxon>Salicibibacter</taxon>
    </lineage>
</organism>
<dbReference type="PANTHER" id="PTHR46558">
    <property type="entry name" value="TRACRIPTIONAL REGULATORY PROTEIN-RELATED-RELATED"/>
    <property type="match status" value="1"/>
</dbReference>
<dbReference type="OrthoDB" id="6386941at2"/>
<keyword evidence="4" id="KW-1185">Reference proteome</keyword>